<dbReference type="STRING" id="46835.A0A504YIT9"/>
<protein>
    <recommendedName>
        <fullName evidence="3">Reverse transcriptase domain-containing protein</fullName>
    </recommendedName>
</protein>
<dbReference type="AlphaFoldDB" id="A0A504YIT9"/>
<evidence type="ECO:0000313" key="2">
    <source>
        <dbReference type="Proteomes" id="UP000316759"/>
    </source>
</evidence>
<proteinExistence type="predicted"/>
<name>A0A504YIT9_FASGI</name>
<gene>
    <name evidence="1" type="ORF">FGIG_00849</name>
</gene>
<dbReference type="OrthoDB" id="6155261at2759"/>
<evidence type="ECO:0000313" key="1">
    <source>
        <dbReference type="EMBL" id="TPP60239.1"/>
    </source>
</evidence>
<dbReference type="Proteomes" id="UP000316759">
    <property type="component" value="Unassembled WGS sequence"/>
</dbReference>
<comment type="caution">
    <text evidence="1">The sequence shown here is derived from an EMBL/GenBank/DDBJ whole genome shotgun (WGS) entry which is preliminary data.</text>
</comment>
<keyword evidence="2" id="KW-1185">Reference proteome</keyword>
<sequence>MAARIQTIVSTEMKIGLGPRLSPSTGVVQLRAFHISLESRNNRSGNCVTRNSNQAKTQMDDFLMYPDQVMDAIRMLTAGKAVGSDSLHPAIAKPLEAAKAEPLTRLLNLSSETAALPLGFWRLPGLFRFHRGGSKEGAGGYRPVSLLPAILKAFEKILGSKILAHLAQCDLLSNRPRRF</sequence>
<evidence type="ECO:0008006" key="3">
    <source>
        <dbReference type="Google" id="ProtNLM"/>
    </source>
</evidence>
<organism evidence="1 2">
    <name type="scientific">Fasciola gigantica</name>
    <name type="common">Giant liver fluke</name>
    <dbReference type="NCBI Taxonomy" id="46835"/>
    <lineage>
        <taxon>Eukaryota</taxon>
        <taxon>Metazoa</taxon>
        <taxon>Spiralia</taxon>
        <taxon>Lophotrochozoa</taxon>
        <taxon>Platyhelminthes</taxon>
        <taxon>Trematoda</taxon>
        <taxon>Digenea</taxon>
        <taxon>Plagiorchiida</taxon>
        <taxon>Echinostomata</taxon>
        <taxon>Echinostomatoidea</taxon>
        <taxon>Fasciolidae</taxon>
        <taxon>Fasciola</taxon>
    </lineage>
</organism>
<dbReference type="EMBL" id="SUNJ01009685">
    <property type="protein sequence ID" value="TPP60239.1"/>
    <property type="molecule type" value="Genomic_DNA"/>
</dbReference>
<accession>A0A504YIT9</accession>
<reference evidence="1 2" key="1">
    <citation type="submission" date="2019-04" db="EMBL/GenBank/DDBJ databases">
        <title>Annotation for the trematode Fasciola gigantica.</title>
        <authorList>
            <person name="Choi Y.-J."/>
        </authorList>
    </citation>
    <scope>NUCLEOTIDE SEQUENCE [LARGE SCALE GENOMIC DNA]</scope>
    <source>
        <strain evidence="1">Uganda_cow_1</strain>
    </source>
</reference>